<evidence type="ECO:0000313" key="6">
    <source>
        <dbReference type="EMBL" id="HHY28099.1"/>
    </source>
</evidence>
<protein>
    <submittedName>
        <fullName evidence="6">MerR family transcriptional regulator</fullName>
    </submittedName>
</protein>
<evidence type="ECO:0000256" key="1">
    <source>
        <dbReference type="ARBA" id="ARBA00022491"/>
    </source>
</evidence>
<organism evidence="6 7">
    <name type="scientific">Desulfitobacterium dehalogenans</name>
    <dbReference type="NCBI Taxonomy" id="36854"/>
    <lineage>
        <taxon>Bacteria</taxon>
        <taxon>Bacillati</taxon>
        <taxon>Bacillota</taxon>
        <taxon>Clostridia</taxon>
        <taxon>Eubacteriales</taxon>
        <taxon>Desulfitobacteriaceae</taxon>
        <taxon>Desulfitobacterium</taxon>
    </lineage>
</organism>
<dbReference type="GO" id="GO:0003677">
    <property type="term" value="F:DNA binding"/>
    <property type="evidence" value="ECO:0007669"/>
    <property type="project" value="UniProtKB-KW"/>
</dbReference>
<dbReference type="InterPro" id="IPR000551">
    <property type="entry name" value="MerR-type_HTH_dom"/>
</dbReference>
<feature type="domain" description="HTH merR-type" evidence="5">
    <location>
        <begin position="5"/>
        <end position="75"/>
    </location>
</feature>
<sequence>MKEQYYSIGQIAELSNISIPTLRYYDQINLYKPAHVDPQTNYRYYKESQLYILDMIKSLKFVGTPLEEIKAVLNYTSAELLGFLEHQEDIIEGKIQRLQEIQKSLHQTKKQFQKQMKAALSTDVFEKTEDLCIFTLPIENYALPDIPSAYYSVLIKLLESEGSTISSHYGCIYPFLDYHSMDEVQCTHIFTPLMTDRLNQNPSYKGNIRLMSESRFMCVAFRYHPDQYIEHYQRLYHYIHSNKLPVADHVYELFMPTRYSQQKEDEFMVELKVQLL</sequence>
<dbReference type="PANTHER" id="PTHR30204:SF69">
    <property type="entry name" value="MERR-FAMILY TRANSCRIPTIONAL REGULATOR"/>
    <property type="match status" value="1"/>
</dbReference>
<dbReference type="Proteomes" id="UP000553059">
    <property type="component" value="Unassembled WGS sequence"/>
</dbReference>
<comment type="caution">
    <text evidence="6">The sequence shown here is derived from an EMBL/GenBank/DDBJ whole genome shotgun (WGS) entry which is preliminary data.</text>
</comment>
<evidence type="ECO:0000256" key="4">
    <source>
        <dbReference type="ARBA" id="ARBA00023163"/>
    </source>
</evidence>
<dbReference type="SMART" id="SM00422">
    <property type="entry name" value="HTH_MERR"/>
    <property type="match status" value="1"/>
</dbReference>
<proteinExistence type="predicted"/>
<dbReference type="InterPro" id="IPR009061">
    <property type="entry name" value="DNA-bd_dom_put_sf"/>
</dbReference>
<dbReference type="PROSITE" id="PS50937">
    <property type="entry name" value="HTH_MERR_2"/>
    <property type="match status" value="1"/>
</dbReference>
<evidence type="ECO:0000256" key="3">
    <source>
        <dbReference type="ARBA" id="ARBA00023125"/>
    </source>
</evidence>
<reference evidence="6 7" key="1">
    <citation type="journal article" date="2020" name="Biotechnol. Biofuels">
        <title>New insights from the biogas microbiome by comprehensive genome-resolved metagenomics of nearly 1600 species originating from multiple anaerobic digesters.</title>
        <authorList>
            <person name="Campanaro S."/>
            <person name="Treu L."/>
            <person name="Rodriguez-R L.M."/>
            <person name="Kovalovszki A."/>
            <person name="Ziels R.M."/>
            <person name="Maus I."/>
            <person name="Zhu X."/>
            <person name="Kougias P.G."/>
            <person name="Basile A."/>
            <person name="Luo G."/>
            <person name="Schluter A."/>
            <person name="Konstantinidis K.T."/>
            <person name="Angelidaki I."/>
        </authorList>
    </citation>
    <scope>NUCLEOTIDE SEQUENCE [LARGE SCALE GENOMIC DNA]</scope>
    <source>
        <strain evidence="6">AS05jafATM_4</strain>
    </source>
</reference>
<keyword evidence="3" id="KW-0238">DNA-binding</keyword>
<dbReference type="Gene3D" id="1.10.1660.10">
    <property type="match status" value="1"/>
</dbReference>
<dbReference type="SUPFAM" id="SSF55136">
    <property type="entry name" value="Probable bacterial effector-binding domain"/>
    <property type="match status" value="1"/>
</dbReference>
<gene>
    <name evidence="6" type="ORF">GX523_15395</name>
</gene>
<dbReference type="GO" id="GO:0003700">
    <property type="term" value="F:DNA-binding transcription factor activity"/>
    <property type="evidence" value="ECO:0007669"/>
    <property type="project" value="InterPro"/>
</dbReference>
<dbReference type="AlphaFoldDB" id="A0A7C7DBH8"/>
<dbReference type="InterPro" id="IPR011256">
    <property type="entry name" value="Reg_factor_effector_dom_sf"/>
</dbReference>
<dbReference type="InterPro" id="IPR047057">
    <property type="entry name" value="MerR_fam"/>
</dbReference>
<name>A0A7C7DBH8_9FIRM</name>
<dbReference type="Gene3D" id="3.20.80.10">
    <property type="entry name" value="Regulatory factor, effector binding domain"/>
    <property type="match status" value="1"/>
</dbReference>
<dbReference type="SUPFAM" id="SSF46955">
    <property type="entry name" value="Putative DNA-binding domain"/>
    <property type="match status" value="1"/>
</dbReference>
<dbReference type="CDD" id="cd01107">
    <property type="entry name" value="HTH_BmrR"/>
    <property type="match status" value="1"/>
</dbReference>
<keyword evidence="2" id="KW-0805">Transcription regulation</keyword>
<keyword evidence="1" id="KW-0678">Repressor</keyword>
<evidence type="ECO:0000256" key="2">
    <source>
        <dbReference type="ARBA" id="ARBA00023015"/>
    </source>
</evidence>
<accession>A0A7C7DBH8</accession>
<evidence type="ECO:0000259" key="5">
    <source>
        <dbReference type="PROSITE" id="PS50937"/>
    </source>
</evidence>
<evidence type="ECO:0000313" key="7">
    <source>
        <dbReference type="Proteomes" id="UP000553059"/>
    </source>
</evidence>
<dbReference type="PANTHER" id="PTHR30204">
    <property type="entry name" value="REDOX-CYCLING DRUG-SENSING TRANSCRIPTIONAL ACTIVATOR SOXR"/>
    <property type="match status" value="1"/>
</dbReference>
<keyword evidence="4" id="KW-0804">Transcription</keyword>
<dbReference type="EMBL" id="DUTF01000335">
    <property type="protein sequence ID" value="HHY28099.1"/>
    <property type="molecule type" value="Genomic_DNA"/>
</dbReference>
<dbReference type="Pfam" id="PF13411">
    <property type="entry name" value="MerR_1"/>
    <property type="match status" value="1"/>
</dbReference>